<feature type="domain" description="BRO1" evidence="4">
    <location>
        <begin position="240"/>
        <end position="667"/>
    </location>
</feature>
<comment type="caution">
    <text evidence="5">The sequence shown here is derived from an EMBL/GenBank/DDBJ whole genome shotgun (WGS) entry which is preliminary data.</text>
</comment>
<reference evidence="6" key="1">
    <citation type="submission" date="2018-05" db="EMBL/GenBank/DDBJ databases">
        <title>Draft genome sequence of Stemphylium lycopersici strain CIDEFI 213.</title>
        <authorList>
            <person name="Medina R."/>
            <person name="Franco M.E.E."/>
            <person name="Lucentini C.G."/>
            <person name="Saparrat M.C.N."/>
            <person name="Balatti P.A."/>
        </authorList>
    </citation>
    <scope>NUCLEOTIDE SEQUENCE [LARGE SCALE GENOMIC DNA]</scope>
    <source>
        <strain evidence="6">CIDEFI 213</strain>
    </source>
</reference>
<evidence type="ECO:0000256" key="2">
    <source>
        <dbReference type="ARBA" id="ARBA00022193"/>
    </source>
</evidence>
<proteinExistence type="inferred from homology"/>
<evidence type="ECO:0000313" key="6">
    <source>
        <dbReference type="Proteomes" id="UP000249619"/>
    </source>
</evidence>
<evidence type="ECO:0000259" key="4">
    <source>
        <dbReference type="PROSITE" id="PS51180"/>
    </source>
</evidence>
<dbReference type="GO" id="GO:0005886">
    <property type="term" value="C:plasma membrane"/>
    <property type="evidence" value="ECO:0007669"/>
    <property type="project" value="TreeGrafter"/>
</dbReference>
<dbReference type="InterPro" id="IPR004328">
    <property type="entry name" value="BRO1_dom"/>
</dbReference>
<name>A0A364N6W5_STELY</name>
<evidence type="ECO:0000256" key="3">
    <source>
        <dbReference type="SAM" id="MobiDB-lite"/>
    </source>
</evidence>
<dbReference type="Pfam" id="PF03097">
    <property type="entry name" value="BRO1"/>
    <property type="match status" value="1"/>
</dbReference>
<sequence>MPTPESELFLAKKPKVAPTFDGVDYDDNTALKGAQDAIIREQWVKSMMARLVRDEMGKCYRREGVNHLEKCGHLRELRRRALQAIDEPSEDHGYTHDYMYGRRIIHYPTGTTTSTKTMQTSDFWRSTSILRRDATVFLTGESVHMRAGREDDVARIIGTKFTIAMSSVGVQLLSVAPNARPQYDEAKARSPNPATTAYLRQQLQTTAINTQQDAFSVRPTDNLEYILHRLLQQQHAPVSTKLRNNCTRRPSPLISAVNDYVPYLFALDAGLSGASCAGEEIDLVLVKELEVEWRSTLGSSIPGREPARVQLKSLESELCYTLSTLAYVYSLQARAQLHTLYNAIVPSPEQRATAIGAAMKHFLEANSIHTYLANRAGQYNSQPAAVDISAAVLGALAELTMAEATLITVLKDDPYPAIVIEDRNKQSKDWMFRGVEIPKVRAHLFARLCRASAEHAAKAQAMLGRSPKINDDLLKYVDDLRRTAKGKACRFLACDAEAGGKTGEGIAWLRGAKKELGFVALGVEEDKKPSGFSKLKKDWQEKREDRKIEKGVDWGTDAGKFEEGRIVDMLLKKWEKQNDTVGVQLIPPSEPLLASMPSGREYHTTKMFVVPALDEDALVRMRAPPDPSDAFEGNEDDSADEDEDERSAPAGAFPGTKADYAPSTSYY</sequence>
<dbReference type="SMART" id="SM01041">
    <property type="entry name" value="BRO1"/>
    <property type="match status" value="1"/>
</dbReference>
<dbReference type="InterPro" id="IPR037505">
    <property type="entry name" value="pH-resp_palC"/>
</dbReference>
<dbReference type="PANTHER" id="PTHR40463">
    <property type="entry name" value="PH-RESPONSE REGULATOR PROTEIN PALC"/>
    <property type="match status" value="1"/>
</dbReference>
<dbReference type="PROSITE" id="PS51180">
    <property type="entry name" value="BRO1"/>
    <property type="match status" value="1"/>
</dbReference>
<dbReference type="Proteomes" id="UP000249619">
    <property type="component" value="Unassembled WGS sequence"/>
</dbReference>
<feature type="compositionally biased region" description="Acidic residues" evidence="3">
    <location>
        <begin position="632"/>
        <end position="645"/>
    </location>
</feature>
<evidence type="ECO:0000256" key="1">
    <source>
        <dbReference type="ARBA" id="ARBA00010997"/>
    </source>
</evidence>
<accession>A0A364N6W5</accession>
<organism evidence="5 6">
    <name type="scientific">Stemphylium lycopersici</name>
    <name type="common">Tomato gray leaf spot disease fungus</name>
    <name type="synonym">Thyrospora lycopersici</name>
    <dbReference type="NCBI Taxonomy" id="183478"/>
    <lineage>
        <taxon>Eukaryota</taxon>
        <taxon>Fungi</taxon>
        <taxon>Dikarya</taxon>
        <taxon>Ascomycota</taxon>
        <taxon>Pezizomycotina</taxon>
        <taxon>Dothideomycetes</taxon>
        <taxon>Pleosporomycetidae</taxon>
        <taxon>Pleosporales</taxon>
        <taxon>Pleosporineae</taxon>
        <taxon>Pleosporaceae</taxon>
        <taxon>Stemphylium</taxon>
    </lineage>
</organism>
<keyword evidence="6" id="KW-1185">Reference proteome</keyword>
<dbReference type="GO" id="GO:0071467">
    <property type="term" value="P:cellular response to pH"/>
    <property type="evidence" value="ECO:0007669"/>
    <property type="project" value="InterPro"/>
</dbReference>
<dbReference type="InterPro" id="IPR038499">
    <property type="entry name" value="BRO1_sf"/>
</dbReference>
<protein>
    <recommendedName>
        <fullName evidence="2">pH-response regulator protein palC</fullName>
    </recommendedName>
</protein>
<dbReference type="PANTHER" id="PTHR40463:SF1">
    <property type="entry name" value="PH-RESPONSE REGULATOR PROTEIN PALC"/>
    <property type="match status" value="1"/>
</dbReference>
<comment type="similarity">
    <text evidence="1">Belongs to the palC family.</text>
</comment>
<dbReference type="STRING" id="183478.A0A364N6W5"/>
<gene>
    <name evidence="5" type="ORF">DDE83_003666</name>
</gene>
<dbReference type="Gene3D" id="1.25.40.280">
    <property type="entry name" value="alix/aip1 like domains"/>
    <property type="match status" value="1"/>
</dbReference>
<dbReference type="AlphaFoldDB" id="A0A364N6W5"/>
<dbReference type="EMBL" id="QGDH01000042">
    <property type="protein sequence ID" value="RAR13000.1"/>
    <property type="molecule type" value="Genomic_DNA"/>
</dbReference>
<feature type="region of interest" description="Disordered" evidence="3">
    <location>
        <begin position="619"/>
        <end position="667"/>
    </location>
</feature>
<evidence type="ECO:0000313" key="5">
    <source>
        <dbReference type="EMBL" id="RAR13000.1"/>
    </source>
</evidence>